<feature type="repeat" description="TPR" evidence="3">
    <location>
        <begin position="215"/>
        <end position="248"/>
    </location>
</feature>
<protein>
    <recommendedName>
        <fullName evidence="2">Lipopolysaccharide assembly protein B</fullName>
    </recommendedName>
</protein>
<dbReference type="PROSITE" id="PS50005">
    <property type="entry name" value="TPR"/>
    <property type="match status" value="1"/>
</dbReference>
<dbReference type="InterPro" id="IPR011990">
    <property type="entry name" value="TPR-like_helical_dom_sf"/>
</dbReference>
<comment type="caution">
    <text evidence="5">The sequence shown here is derived from an EMBL/GenBank/DDBJ whole genome shotgun (WGS) entry which is preliminary data.</text>
</comment>
<dbReference type="NCBIfam" id="NF008755">
    <property type="entry name" value="PRK11788.1-3"/>
    <property type="match status" value="1"/>
</dbReference>
<accession>A0ABS8XKG2</accession>
<dbReference type="Proteomes" id="UP001201463">
    <property type="component" value="Unassembled WGS sequence"/>
</dbReference>
<feature type="binding site" evidence="2">
    <location>
        <position position="366"/>
    </location>
    <ligand>
        <name>Fe cation</name>
        <dbReference type="ChEBI" id="CHEBI:24875"/>
    </ligand>
</feature>
<keyword evidence="2" id="KW-0812">Transmembrane</keyword>
<keyword evidence="6" id="KW-1185">Reference proteome</keyword>
<dbReference type="EMBL" id="JAJTWT010000008">
    <property type="protein sequence ID" value="MCE4539326.1"/>
    <property type="molecule type" value="Genomic_DNA"/>
</dbReference>
<organism evidence="5 6">
    <name type="scientific">Pelomonas caseinilytica</name>
    <dbReference type="NCBI Taxonomy" id="2906763"/>
    <lineage>
        <taxon>Bacteria</taxon>
        <taxon>Pseudomonadati</taxon>
        <taxon>Pseudomonadota</taxon>
        <taxon>Betaproteobacteria</taxon>
        <taxon>Burkholderiales</taxon>
        <taxon>Sphaerotilaceae</taxon>
        <taxon>Roseateles</taxon>
    </lineage>
</organism>
<evidence type="ECO:0000256" key="3">
    <source>
        <dbReference type="PROSITE-ProRule" id="PRU00339"/>
    </source>
</evidence>
<dbReference type="SMART" id="SM00028">
    <property type="entry name" value="TPR"/>
    <property type="match status" value="3"/>
</dbReference>
<evidence type="ECO:0000259" key="4">
    <source>
        <dbReference type="Pfam" id="PF18073"/>
    </source>
</evidence>
<dbReference type="Pfam" id="PF13432">
    <property type="entry name" value="TPR_16"/>
    <property type="match status" value="3"/>
</dbReference>
<dbReference type="InterPro" id="IPR019734">
    <property type="entry name" value="TPR_rpt"/>
</dbReference>
<sequence>MEFDPRWLLFVLPVVFVLGWLASKLDSRQWKLEQRDSPKAYFKGLNLLLNEQQDKAIDAFIEAVQNDPDTSELHFALGSLFRRRGETERAVRVHEHLLRRGDLAKADRDRAQHELAQDFFKAGLFDRAEAAYAELRGTAFEREARLALLSLYERSRDWAKAAEVAAELEAAGTGSFSNRIAHYLCEQALVAHSQGHADLAQELLGQAQRRAPESARAYVLQGQLLLKAGQPEAAFAAFARLIAVNPPAFNLVAADCAAAAQALGQPERAIALLTEQYQRAPGMQLLRALASLQPEPQRERLATHLREQPALSAATELLKLNAGALPPDEAAPMIRTLERAAKPLQRYRCAACGFEAAHYFWQCPACLNWDSYPPQPIEELN</sequence>
<feature type="binding site" evidence="2">
    <location>
        <position position="349"/>
    </location>
    <ligand>
        <name>Fe cation</name>
        <dbReference type="ChEBI" id="CHEBI:24875"/>
    </ligand>
</feature>
<keyword evidence="2" id="KW-1133">Transmembrane helix</keyword>
<comment type="function">
    <text evidence="2">Modulates cellular lipopolysaccharide (LPS) levels by regulating LpxC, which is involved in lipid A biosynthesis. May act by modulating the proteolytic activity of FtsH towards LpxC. May also coordinate assembly of proteins involved in LPS synthesis at the plasma membrane.</text>
</comment>
<keyword evidence="2" id="KW-0408">Iron</keyword>
<name>A0ABS8XKG2_9BURK</name>
<dbReference type="InterPro" id="IPR030865">
    <property type="entry name" value="LapB"/>
</dbReference>
<keyword evidence="2 3" id="KW-0802">TPR repeat</keyword>
<keyword evidence="2" id="KW-0677">Repeat</keyword>
<comment type="subcellular location">
    <subcellularLocation>
        <location evidence="2">Cell inner membrane</location>
        <topology evidence="2">Single-pass membrane protein</topology>
        <orientation evidence="2">Cytoplasmic side</orientation>
    </subcellularLocation>
</comment>
<proteinExistence type="inferred from homology"/>
<dbReference type="RefSeq" id="WP_233393844.1">
    <property type="nucleotide sequence ID" value="NZ_JAJTWT010000008.1"/>
</dbReference>
<feature type="topological domain" description="Cytoplasmic" evidence="2">
    <location>
        <begin position="24"/>
        <end position="381"/>
    </location>
</feature>
<comment type="similarity">
    <text evidence="2">Belongs to the LapB family.</text>
</comment>
<keyword evidence="2" id="KW-0997">Cell inner membrane</keyword>
<keyword evidence="2" id="KW-1003">Cell membrane</keyword>
<evidence type="ECO:0000313" key="6">
    <source>
        <dbReference type="Proteomes" id="UP001201463"/>
    </source>
</evidence>
<feature type="binding site" evidence="2">
    <location>
        <position position="363"/>
    </location>
    <ligand>
        <name>Fe cation</name>
        <dbReference type="ChEBI" id="CHEBI:24875"/>
    </ligand>
</feature>
<feature type="binding site" evidence="2">
    <location>
        <position position="352"/>
    </location>
    <ligand>
        <name>Fe cation</name>
        <dbReference type="ChEBI" id="CHEBI:24875"/>
    </ligand>
</feature>
<dbReference type="SUPFAM" id="SSF48452">
    <property type="entry name" value="TPR-like"/>
    <property type="match status" value="2"/>
</dbReference>
<keyword evidence="2" id="KW-0472">Membrane</keyword>
<gene>
    <name evidence="2 5" type="primary">lapB</name>
    <name evidence="5" type="ORF">LXT12_18905</name>
</gene>
<dbReference type="Gene3D" id="1.25.40.10">
    <property type="entry name" value="Tetratricopeptide repeat domain"/>
    <property type="match status" value="2"/>
</dbReference>
<dbReference type="HAMAP" id="MF_00994">
    <property type="entry name" value="LPS_assembly_LapB"/>
    <property type="match status" value="1"/>
</dbReference>
<feature type="domain" description="LapB rubredoxin metal binding" evidence="4">
    <location>
        <begin position="347"/>
        <end position="371"/>
    </location>
</feature>
<evidence type="ECO:0000256" key="1">
    <source>
        <dbReference type="ARBA" id="ARBA00022723"/>
    </source>
</evidence>
<keyword evidence="1 2" id="KW-0479">Metal-binding</keyword>
<dbReference type="InterPro" id="IPR041166">
    <property type="entry name" value="Rubredoxin_2"/>
</dbReference>
<reference evidence="5 6" key="1">
    <citation type="submission" date="2021-12" db="EMBL/GenBank/DDBJ databases">
        <title>Genome seq of p7.</title>
        <authorList>
            <person name="Seo T."/>
        </authorList>
    </citation>
    <scope>NUCLEOTIDE SEQUENCE [LARGE SCALE GENOMIC DNA]</scope>
    <source>
        <strain evidence="5 6">P7</strain>
    </source>
</reference>
<evidence type="ECO:0000256" key="2">
    <source>
        <dbReference type="HAMAP-Rule" id="MF_00994"/>
    </source>
</evidence>
<evidence type="ECO:0000313" key="5">
    <source>
        <dbReference type="EMBL" id="MCE4539326.1"/>
    </source>
</evidence>
<dbReference type="Pfam" id="PF18073">
    <property type="entry name" value="Zn_ribbon_LapB"/>
    <property type="match status" value="1"/>
</dbReference>